<proteinExistence type="predicted"/>
<gene>
    <name evidence="3" type="ORF">NDI76_04705</name>
</gene>
<name>A0ABU2GBB6_9EURY</name>
<feature type="domain" description="BD-FAE-like" evidence="2">
    <location>
        <begin position="28"/>
        <end position="235"/>
    </location>
</feature>
<accession>A0ABU2GBB6</accession>
<reference evidence="3 4" key="1">
    <citation type="submission" date="2022-06" db="EMBL/GenBank/DDBJ databases">
        <title>Halogeometricum sp. a new haloarchaeum isolate from saline soil.</title>
        <authorList>
            <person name="Strakova D."/>
            <person name="Galisteo C."/>
            <person name="Sanchez-Porro C."/>
            <person name="Ventosa A."/>
        </authorList>
    </citation>
    <scope>NUCLEOTIDE SEQUENCE [LARGE SCALE GENOMIC DNA]</scope>
    <source>
        <strain evidence="3 4">S1BR25-6</strain>
    </source>
</reference>
<dbReference type="EMBL" id="JAMQOP010000001">
    <property type="protein sequence ID" value="MDS0298034.1"/>
    <property type="molecule type" value="Genomic_DNA"/>
</dbReference>
<dbReference type="PANTHER" id="PTHR48081">
    <property type="entry name" value="AB HYDROLASE SUPERFAMILY PROTEIN C4A8.06C"/>
    <property type="match status" value="1"/>
</dbReference>
<sequence>MPYPFGSPPVEVVRDAAFASPPEGTLSLDVYRPTGGEEEEREGTRRALVVLVHGGGWRAGDKADLREVAFALAERRFACAVPNVRGSDAATFPAAIRDVKAAVRWCRANADALGIDPARIAAFGPSTGAHLAVLAALSADDPRFAPDPAHVSAAVSEASDALAAAVGVAGLYNFEHTPEQAELAAFLGGSRSDLPERYDLASPSSHLGGGGPPILLLHGADDDVVPAMASELFYDGLEEADIEAECVVADGVGHDVLGEQFDWAVDWTAGFLDRHLH</sequence>
<dbReference type="Gene3D" id="3.40.50.1820">
    <property type="entry name" value="alpha/beta hydrolase"/>
    <property type="match status" value="1"/>
</dbReference>
<dbReference type="InterPro" id="IPR029058">
    <property type="entry name" value="AB_hydrolase_fold"/>
</dbReference>
<dbReference type="PANTHER" id="PTHR48081:SF13">
    <property type="entry name" value="ALPHA_BETA HYDROLASE"/>
    <property type="match status" value="1"/>
</dbReference>
<dbReference type="Pfam" id="PF20434">
    <property type="entry name" value="BD-FAE"/>
    <property type="match status" value="1"/>
</dbReference>
<dbReference type="InterPro" id="IPR049492">
    <property type="entry name" value="BD-FAE-like_dom"/>
</dbReference>
<evidence type="ECO:0000313" key="3">
    <source>
        <dbReference type="EMBL" id="MDS0298034.1"/>
    </source>
</evidence>
<comment type="caution">
    <text evidence="3">The sequence shown here is derived from an EMBL/GenBank/DDBJ whole genome shotgun (WGS) entry which is preliminary data.</text>
</comment>
<protein>
    <submittedName>
        <fullName evidence="3">Alpha/beta hydrolase</fullName>
    </submittedName>
</protein>
<keyword evidence="4" id="KW-1185">Reference proteome</keyword>
<organism evidence="3 4">
    <name type="scientific">Halogeometricum salsisoli</name>
    <dbReference type="NCBI Taxonomy" id="2950536"/>
    <lineage>
        <taxon>Archaea</taxon>
        <taxon>Methanobacteriati</taxon>
        <taxon>Methanobacteriota</taxon>
        <taxon>Stenosarchaea group</taxon>
        <taxon>Halobacteria</taxon>
        <taxon>Halobacteriales</taxon>
        <taxon>Haloferacaceae</taxon>
        <taxon>Halogeometricum</taxon>
    </lineage>
</organism>
<dbReference type="GO" id="GO:0016787">
    <property type="term" value="F:hydrolase activity"/>
    <property type="evidence" value="ECO:0007669"/>
    <property type="project" value="UniProtKB-KW"/>
</dbReference>
<dbReference type="Proteomes" id="UP001257060">
    <property type="component" value="Unassembled WGS sequence"/>
</dbReference>
<dbReference type="InterPro" id="IPR050300">
    <property type="entry name" value="GDXG_lipolytic_enzyme"/>
</dbReference>
<keyword evidence="1 3" id="KW-0378">Hydrolase</keyword>
<evidence type="ECO:0000259" key="2">
    <source>
        <dbReference type="Pfam" id="PF20434"/>
    </source>
</evidence>
<evidence type="ECO:0000256" key="1">
    <source>
        <dbReference type="ARBA" id="ARBA00022801"/>
    </source>
</evidence>
<dbReference type="RefSeq" id="WP_310922857.1">
    <property type="nucleotide sequence ID" value="NZ_JAMQOP010000001.1"/>
</dbReference>
<dbReference type="SUPFAM" id="SSF53474">
    <property type="entry name" value="alpha/beta-Hydrolases"/>
    <property type="match status" value="1"/>
</dbReference>
<evidence type="ECO:0000313" key="4">
    <source>
        <dbReference type="Proteomes" id="UP001257060"/>
    </source>
</evidence>